<evidence type="ECO:0000256" key="1">
    <source>
        <dbReference type="ARBA" id="ARBA00010641"/>
    </source>
</evidence>
<evidence type="ECO:0000313" key="7">
    <source>
        <dbReference type="EMBL" id="CEG23278.1"/>
    </source>
</evidence>
<dbReference type="InterPro" id="IPR013325">
    <property type="entry name" value="RNA_pol_sigma_r2"/>
</dbReference>
<dbReference type="InterPro" id="IPR007627">
    <property type="entry name" value="RNA_pol_sigma70_r2"/>
</dbReference>
<keyword evidence="8" id="KW-1185">Reference proteome</keyword>
<gene>
    <name evidence="7" type="primary">sigW_3</name>
    <name evidence="7" type="ORF">BN1080_02228</name>
</gene>
<protein>
    <submittedName>
        <fullName evidence="7">ECF RNA polymerase sigma factor SigW</fullName>
    </submittedName>
</protein>
<accession>A0A098ELW3</accession>
<keyword evidence="4" id="KW-0804">Transcription</keyword>
<dbReference type="SUPFAM" id="SSF88659">
    <property type="entry name" value="Sigma3 and sigma4 domains of RNA polymerase sigma factors"/>
    <property type="match status" value="1"/>
</dbReference>
<keyword evidence="3" id="KW-0731">Sigma factor</keyword>
<evidence type="ECO:0000259" key="6">
    <source>
        <dbReference type="Pfam" id="PF08281"/>
    </source>
</evidence>
<dbReference type="GO" id="GO:0006352">
    <property type="term" value="P:DNA-templated transcription initiation"/>
    <property type="evidence" value="ECO:0007669"/>
    <property type="project" value="InterPro"/>
</dbReference>
<dbReference type="GO" id="GO:0016987">
    <property type="term" value="F:sigma factor activity"/>
    <property type="evidence" value="ECO:0007669"/>
    <property type="project" value="UniProtKB-KW"/>
</dbReference>
<organism evidence="7 8">
    <name type="scientific">Planococcus massiliensis</name>
    <dbReference type="NCBI Taxonomy" id="1499687"/>
    <lineage>
        <taxon>Bacteria</taxon>
        <taxon>Bacillati</taxon>
        <taxon>Bacillota</taxon>
        <taxon>Bacilli</taxon>
        <taxon>Bacillales</taxon>
        <taxon>Caryophanaceae</taxon>
        <taxon>Planococcus</taxon>
    </lineage>
</organism>
<sequence>MDEITFDQISTASSEEIINEAIKEYGKEILQLVYSYVKNRAAAEDLTQEIFIKCYKSLHTYKQKSTFRTWLWRIAINHSKDYLKSWHYKNIVLAIEEPFLHEDSNIALEKSIIQKDEDEELAAVVMKLPVIYREVIYLYYFQELSIREIAATLMKNESTIKTRLKRAKELLKESLEG</sequence>
<dbReference type="NCBIfam" id="TIGR02937">
    <property type="entry name" value="sigma70-ECF"/>
    <property type="match status" value="1"/>
</dbReference>
<keyword evidence="2" id="KW-0805">Transcription regulation</keyword>
<feature type="domain" description="RNA polymerase sigma factor 70 region 4 type 2" evidence="6">
    <location>
        <begin position="119"/>
        <end position="171"/>
    </location>
</feature>
<comment type="similarity">
    <text evidence="1">Belongs to the sigma-70 factor family. ECF subfamily.</text>
</comment>
<dbReference type="InterPro" id="IPR014284">
    <property type="entry name" value="RNA_pol_sigma-70_dom"/>
</dbReference>
<dbReference type="CDD" id="cd06171">
    <property type="entry name" value="Sigma70_r4"/>
    <property type="match status" value="1"/>
</dbReference>
<dbReference type="Pfam" id="PF08281">
    <property type="entry name" value="Sigma70_r4_2"/>
    <property type="match status" value="1"/>
</dbReference>
<evidence type="ECO:0000256" key="4">
    <source>
        <dbReference type="ARBA" id="ARBA00023163"/>
    </source>
</evidence>
<dbReference type="PANTHER" id="PTHR43133:SF60">
    <property type="entry name" value="RNA POLYMERASE SIGMA FACTOR SIGV"/>
    <property type="match status" value="1"/>
</dbReference>
<dbReference type="AlphaFoldDB" id="A0A098ELW3"/>
<reference evidence="7 8" key="1">
    <citation type="submission" date="2014-09" db="EMBL/GenBank/DDBJ databases">
        <authorList>
            <person name="Urmite Genomes Urmite Genomes"/>
        </authorList>
    </citation>
    <scope>NUCLEOTIDE SEQUENCE [LARGE SCALE GENOMIC DNA]</scope>
    <source>
        <strain evidence="7 8">ES2</strain>
    </source>
</reference>
<dbReference type="OrthoDB" id="9794508at2"/>
<dbReference type="RefSeq" id="WP_052652051.1">
    <property type="nucleotide sequence ID" value="NZ_CCXS01000001.1"/>
</dbReference>
<dbReference type="InterPro" id="IPR013249">
    <property type="entry name" value="RNA_pol_sigma70_r4_t2"/>
</dbReference>
<evidence type="ECO:0000259" key="5">
    <source>
        <dbReference type="Pfam" id="PF04542"/>
    </source>
</evidence>
<evidence type="ECO:0000313" key="8">
    <source>
        <dbReference type="Proteomes" id="UP000043699"/>
    </source>
</evidence>
<dbReference type="Pfam" id="PF04542">
    <property type="entry name" value="Sigma70_r2"/>
    <property type="match status" value="1"/>
</dbReference>
<dbReference type="EMBL" id="CCXS01000001">
    <property type="protein sequence ID" value="CEG23278.1"/>
    <property type="molecule type" value="Genomic_DNA"/>
</dbReference>
<name>A0A098ELW3_9BACL</name>
<dbReference type="InterPro" id="IPR013324">
    <property type="entry name" value="RNA_pol_sigma_r3/r4-like"/>
</dbReference>
<dbReference type="GO" id="GO:0003677">
    <property type="term" value="F:DNA binding"/>
    <property type="evidence" value="ECO:0007669"/>
    <property type="project" value="InterPro"/>
</dbReference>
<dbReference type="Proteomes" id="UP000043699">
    <property type="component" value="Unassembled WGS sequence"/>
</dbReference>
<dbReference type="SUPFAM" id="SSF88946">
    <property type="entry name" value="Sigma2 domain of RNA polymerase sigma factors"/>
    <property type="match status" value="1"/>
</dbReference>
<evidence type="ECO:0000256" key="2">
    <source>
        <dbReference type="ARBA" id="ARBA00023015"/>
    </source>
</evidence>
<dbReference type="STRING" id="1499687.BN1080_02228"/>
<dbReference type="PANTHER" id="PTHR43133">
    <property type="entry name" value="RNA POLYMERASE ECF-TYPE SIGMA FACTO"/>
    <property type="match status" value="1"/>
</dbReference>
<dbReference type="Gene3D" id="1.10.10.10">
    <property type="entry name" value="Winged helix-like DNA-binding domain superfamily/Winged helix DNA-binding domain"/>
    <property type="match status" value="1"/>
</dbReference>
<dbReference type="InterPro" id="IPR039425">
    <property type="entry name" value="RNA_pol_sigma-70-like"/>
</dbReference>
<dbReference type="Gene3D" id="1.10.1740.10">
    <property type="match status" value="1"/>
</dbReference>
<feature type="domain" description="RNA polymerase sigma-70 region 2" evidence="5">
    <location>
        <begin position="22"/>
        <end position="85"/>
    </location>
</feature>
<proteinExistence type="inferred from homology"/>
<evidence type="ECO:0000256" key="3">
    <source>
        <dbReference type="ARBA" id="ARBA00023082"/>
    </source>
</evidence>
<dbReference type="NCBIfam" id="NF006930">
    <property type="entry name" value="PRK09415.1"/>
    <property type="match status" value="1"/>
</dbReference>
<dbReference type="InterPro" id="IPR036388">
    <property type="entry name" value="WH-like_DNA-bd_sf"/>
</dbReference>